<evidence type="ECO:0000313" key="2">
    <source>
        <dbReference type="EMBL" id="SMH49868.1"/>
    </source>
</evidence>
<feature type="compositionally biased region" description="Acidic residues" evidence="1">
    <location>
        <begin position="153"/>
        <end position="194"/>
    </location>
</feature>
<sequence length="208" mass="20910">MVPSRTCARASVEPVKQTRGAAALLTVLALAGCTAPPLDESADVAPAAAREESRDRVSALVASLTVPQSDAFAFARAASDPGAEGVELIGIESYEAETPDGPFGSLSFRTPVDPALFPDAGVDAFCFRVPLSAAGPTADGGAAAPDDAASEAGTDDTTTDDTTTDDTTTDDTTTDDTATDDTATEDGGVEEIDCPADATEITPPPAEG</sequence>
<accession>A0A1X7PF94</accession>
<evidence type="ECO:0000256" key="1">
    <source>
        <dbReference type="SAM" id="MobiDB-lite"/>
    </source>
</evidence>
<feature type="region of interest" description="Disordered" evidence="1">
    <location>
        <begin position="137"/>
        <end position="208"/>
    </location>
</feature>
<dbReference type="EMBL" id="FXBM01000003">
    <property type="protein sequence ID" value="SMH49868.1"/>
    <property type="molecule type" value="Genomic_DNA"/>
</dbReference>
<protein>
    <submittedName>
        <fullName evidence="2">Uncharacterized protein</fullName>
    </submittedName>
</protein>
<dbReference type="PROSITE" id="PS51257">
    <property type="entry name" value="PROKAR_LIPOPROTEIN"/>
    <property type="match status" value="1"/>
</dbReference>
<dbReference type="AlphaFoldDB" id="A0A1X7PF94"/>
<organism evidence="2 3">
    <name type="scientific">Rathayibacter oskolensis</name>
    <dbReference type="NCBI Taxonomy" id="1891671"/>
    <lineage>
        <taxon>Bacteria</taxon>
        <taxon>Bacillati</taxon>
        <taxon>Actinomycetota</taxon>
        <taxon>Actinomycetes</taxon>
        <taxon>Micrococcales</taxon>
        <taxon>Microbacteriaceae</taxon>
        <taxon>Rathayibacter</taxon>
    </lineage>
</organism>
<dbReference type="STRING" id="1891671.SAMN06295885_3430"/>
<reference evidence="3" key="1">
    <citation type="submission" date="2017-04" db="EMBL/GenBank/DDBJ databases">
        <authorList>
            <person name="Varghese N."/>
            <person name="Submissions S."/>
        </authorList>
    </citation>
    <scope>NUCLEOTIDE SEQUENCE [LARGE SCALE GENOMIC DNA]</scope>
    <source>
        <strain evidence="3">VKM Ac-2121</strain>
    </source>
</reference>
<gene>
    <name evidence="2" type="ORF">SAMN06295885_3430</name>
</gene>
<evidence type="ECO:0000313" key="3">
    <source>
        <dbReference type="Proteomes" id="UP000193711"/>
    </source>
</evidence>
<proteinExistence type="predicted"/>
<keyword evidence="3" id="KW-1185">Reference proteome</keyword>
<feature type="compositionally biased region" description="Low complexity" evidence="1">
    <location>
        <begin position="137"/>
        <end position="152"/>
    </location>
</feature>
<name>A0A1X7PF94_9MICO</name>
<dbReference type="Proteomes" id="UP000193711">
    <property type="component" value="Unassembled WGS sequence"/>
</dbReference>